<evidence type="ECO:0000256" key="3">
    <source>
        <dbReference type="ARBA" id="ARBA00023163"/>
    </source>
</evidence>
<dbReference type="EMBL" id="DWZA01000060">
    <property type="protein sequence ID" value="HJA71282.1"/>
    <property type="molecule type" value="Genomic_DNA"/>
</dbReference>
<keyword evidence="3" id="KW-0804">Transcription</keyword>
<dbReference type="SMART" id="SM00895">
    <property type="entry name" value="FCD"/>
    <property type="match status" value="1"/>
</dbReference>
<dbReference type="Pfam" id="PF00392">
    <property type="entry name" value="GntR"/>
    <property type="match status" value="1"/>
</dbReference>
<evidence type="ECO:0000256" key="1">
    <source>
        <dbReference type="ARBA" id="ARBA00023015"/>
    </source>
</evidence>
<dbReference type="Gene3D" id="1.20.120.530">
    <property type="entry name" value="GntR ligand-binding domain-like"/>
    <property type="match status" value="1"/>
</dbReference>
<dbReference type="Proteomes" id="UP000823900">
    <property type="component" value="Unassembled WGS sequence"/>
</dbReference>
<organism evidence="5 6">
    <name type="scientific">Candidatus Lachnoclostridium stercoravium</name>
    <dbReference type="NCBI Taxonomy" id="2838633"/>
    <lineage>
        <taxon>Bacteria</taxon>
        <taxon>Bacillati</taxon>
        <taxon>Bacillota</taxon>
        <taxon>Clostridia</taxon>
        <taxon>Lachnospirales</taxon>
        <taxon>Lachnospiraceae</taxon>
    </lineage>
</organism>
<keyword evidence="2" id="KW-0238">DNA-binding</keyword>
<dbReference type="Gene3D" id="1.10.10.10">
    <property type="entry name" value="Winged helix-like DNA-binding domain superfamily/Winged helix DNA-binding domain"/>
    <property type="match status" value="1"/>
</dbReference>
<dbReference type="PRINTS" id="PR00035">
    <property type="entry name" value="HTHGNTR"/>
</dbReference>
<feature type="domain" description="HTH gntR-type" evidence="4">
    <location>
        <begin position="128"/>
        <end position="196"/>
    </location>
</feature>
<dbReference type="PROSITE" id="PS50949">
    <property type="entry name" value="HTH_GNTR"/>
    <property type="match status" value="1"/>
</dbReference>
<dbReference type="AlphaFoldDB" id="A0A9D2HI56"/>
<dbReference type="PANTHER" id="PTHR43537:SF5">
    <property type="entry name" value="UXU OPERON TRANSCRIPTIONAL REGULATOR"/>
    <property type="match status" value="1"/>
</dbReference>
<dbReference type="Pfam" id="PF07729">
    <property type="entry name" value="FCD"/>
    <property type="match status" value="1"/>
</dbReference>
<evidence type="ECO:0000313" key="6">
    <source>
        <dbReference type="Proteomes" id="UP000823900"/>
    </source>
</evidence>
<reference evidence="5" key="2">
    <citation type="submission" date="2021-04" db="EMBL/GenBank/DDBJ databases">
        <authorList>
            <person name="Gilroy R."/>
        </authorList>
    </citation>
    <scope>NUCLEOTIDE SEQUENCE</scope>
    <source>
        <strain evidence="5">CHK178-16964</strain>
    </source>
</reference>
<evidence type="ECO:0000259" key="4">
    <source>
        <dbReference type="PROSITE" id="PS50949"/>
    </source>
</evidence>
<accession>A0A9D2HI56</accession>
<dbReference type="CDD" id="cd07377">
    <property type="entry name" value="WHTH_GntR"/>
    <property type="match status" value="1"/>
</dbReference>
<evidence type="ECO:0000256" key="2">
    <source>
        <dbReference type="ARBA" id="ARBA00023125"/>
    </source>
</evidence>
<dbReference type="InterPro" id="IPR036388">
    <property type="entry name" value="WH-like_DNA-bd_sf"/>
</dbReference>
<dbReference type="InterPro" id="IPR011711">
    <property type="entry name" value="GntR_C"/>
</dbReference>
<keyword evidence="1" id="KW-0805">Transcription regulation</keyword>
<sequence>MDQMNGDSQNIADVLLNPSHIRENLLHLRRRLMLSQGEFIEKYLSKEDGTPLLSVSKLSNIETKGGKDTEKYAEIIAAQLSMDPALFQLTPDAFAKNIDVFIEKQVRSASGDNLSDLAQMVQKTSYVETLVRVISDYLTDNLISGALKPGDKLPSDRNLAVMFGVGRTAIREALKVLSVLGLIRILPGQGTFVASNSTNFFMAPLSWTFLLGEHNLENVLTVRTMLECTASRLAAWKATDEELDEIEAIIHSAQEAFSNYNFQKFLEYDMDFHLSLAKSSHNPIIYELLATSRKLMAHISQSGLLGINDMIEVDKEHSHVLESIRTRDPEIAYKAMVDHMANSNKRYKIT</sequence>
<dbReference type="GO" id="GO:0003677">
    <property type="term" value="F:DNA binding"/>
    <property type="evidence" value="ECO:0007669"/>
    <property type="project" value="UniProtKB-KW"/>
</dbReference>
<dbReference type="InterPro" id="IPR000524">
    <property type="entry name" value="Tscrpt_reg_HTH_GntR"/>
</dbReference>
<comment type="caution">
    <text evidence="5">The sequence shown here is derived from an EMBL/GenBank/DDBJ whole genome shotgun (WGS) entry which is preliminary data.</text>
</comment>
<dbReference type="PANTHER" id="PTHR43537">
    <property type="entry name" value="TRANSCRIPTIONAL REGULATOR, GNTR FAMILY"/>
    <property type="match status" value="1"/>
</dbReference>
<gene>
    <name evidence="5" type="ORF">IAA07_06825</name>
</gene>
<evidence type="ECO:0000313" key="5">
    <source>
        <dbReference type="EMBL" id="HJA71282.1"/>
    </source>
</evidence>
<proteinExistence type="predicted"/>
<dbReference type="SUPFAM" id="SSF46785">
    <property type="entry name" value="Winged helix' DNA-binding domain"/>
    <property type="match status" value="1"/>
</dbReference>
<dbReference type="GO" id="GO:0003700">
    <property type="term" value="F:DNA-binding transcription factor activity"/>
    <property type="evidence" value="ECO:0007669"/>
    <property type="project" value="InterPro"/>
</dbReference>
<name>A0A9D2HI56_9FIRM</name>
<dbReference type="InterPro" id="IPR008920">
    <property type="entry name" value="TF_FadR/GntR_C"/>
</dbReference>
<dbReference type="SMART" id="SM00345">
    <property type="entry name" value="HTH_GNTR"/>
    <property type="match status" value="1"/>
</dbReference>
<protein>
    <submittedName>
        <fullName evidence="5">FadR family transcriptional regulator</fullName>
    </submittedName>
</protein>
<dbReference type="InterPro" id="IPR036390">
    <property type="entry name" value="WH_DNA-bd_sf"/>
</dbReference>
<reference evidence="5" key="1">
    <citation type="journal article" date="2021" name="PeerJ">
        <title>Extensive microbial diversity within the chicken gut microbiome revealed by metagenomics and culture.</title>
        <authorList>
            <person name="Gilroy R."/>
            <person name="Ravi A."/>
            <person name="Getino M."/>
            <person name="Pursley I."/>
            <person name="Horton D.L."/>
            <person name="Alikhan N.F."/>
            <person name="Baker D."/>
            <person name="Gharbi K."/>
            <person name="Hall N."/>
            <person name="Watson M."/>
            <person name="Adriaenssens E.M."/>
            <person name="Foster-Nyarko E."/>
            <person name="Jarju S."/>
            <person name="Secka A."/>
            <person name="Antonio M."/>
            <person name="Oren A."/>
            <person name="Chaudhuri R.R."/>
            <person name="La Ragione R."/>
            <person name="Hildebrand F."/>
            <person name="Pallen M.J."/>
        </authorList>
    </citation>
    <scope>NUCLEOTIDE SEQUENCE</scope>
    <source>
        <strain evidence="5">CHK178-16964</strain>
    </source>
</reference>
<dbReference type="SUPFAM" id="SSF48008">
    <property type="entry name" value="GntR ligand-binding domain-like"/>
    <property type="match status" value="1"/>
</dbReference>